<dbReference type="InterPro" id="IPR000015">
    <property type="entry name" value="Fimb_usher"/>
</dbReference>
<dbReference type="GO" id="GO:0015473">
    <property type="term" value="F:fimbrial usher porin activity"/>
    <property type="evidence" value="ECO:0007669"/>
    <property type="project" value="InterPro"/>
</dbReference>
<feature type="domain" description="PapC-like C-terminal" evidence="1">
    <location>
        <begin position="708"/>
        <end position="763"/>
    </location>
</feature>
<accession>A0A484R5D6</accession>
<reference evidence="2" key="1">
    <citation type="submission" date="2019-03" db="EMBL/GenBank/DDBJ databases">
        <authorList>
            <person name="Danneels B."/>
        </authorList>
    </citation>
    <scope>NUCLEOTIDE SEQUENCE</scope>
</reference>
<evidence type="ECO:0000259" key="1">
    <source>
        <dbReference type="Pfam" id="PF13953"/>
    </source>
</evidence>
<dbReference type="InterPro" id="IPR043142">
    <property type="entry name" value="PapC-like_C_sf"/>
</dbReference>
<protein>
    <submittedName>
        <fullName evidence="2">Sigma-fimbriae usher protein</fullName>
    </submittedName>
</protein>
<gene>
    <name evidence="2" type="ORF">BER1_3336</name>
</gene>
<dbReference type="AlphaFoldDB" id="A0A484R5D6"/>
<dbReference type="Gene3D" id="2.60.40.2070">
    <property type="match status" value="1"/>
</dbReference>
<proteinExistence type="predicted"/>
<dbReference type="GO" id="GO:0009279">
    <property type="term" value="C:cell outer membrane"/>
    <property type="evidence" value="ECO:0007669"/>
    <property type="project" value="TreeGrafter"/>
</dbReference>
<dbReference type="GO" id="GO:0009297">
    <property type="term" value="P:pilus assembly"/>
    <property type="evidence" value="ECO:0007669"/>
    <property type="project" value="InterPro"/>
</dbReference>
<dbReference type="InterPro" id="IPR025949">
    <property type="entry name" value="PapC-like_C"/>
</dbReference>
<dbReference type="Gene3D" id="2.60.40.2610">
    <property type="entry name" value="Outer membrane usher protein FimD, plug domain"/>
    <property type="match status" value="1"/>
</dbReference>
<dbReference type="Pfam" id="PF00577">
    <property type="entry name" value="Usher"/>
    <property type="match status" value="2"/>
</dbReference>
<sequence>MTTAALPKRPPCGRSRCHVGALALATLVGAGAEAQPQPMPAAAMMTQPRTQEVYLDVRLDGEPTGMLSRFRDSGDGRLYARGQELAALGLDIGRMGVAPDQEVLLDVLPGLRYRYTPALQEVDLSIAPALRTTYRVDARGMAPTPPATPGRGLLLNYEIYAQTRRESPLAAWSEQRYFDRHGVFSNTGTLHWNEQMNSYVRFDTNWTRSDPQTLRSLQLGDAISSSLTWSRAVRLGGLQWRRNFDLRPDLITFPIPALGGTAAVPTAVDVYINNVRRYTGNVPTGPFVLNDITGISGAGLANVITRDALGRDVSTAIPIYIDTRLLAADLSSYAVELGFLRRNYGMRSFDYERSPAASASGRYGLSDAWTVEGHAEAASGLANVGVGLLARLGTAGVANASLSGSTGRRQGAQVGLGYQYLDERYSLDIQAQRQLGDHGDLASLGGAPGVRSNTRATFSLPLGQGNTASLSYIGLRYRGADTAHVASASYLMSLAGQVVLSLSAFKDFSQNQGVGGFANLSIALGNISAGMSAGRQNGETQLGASAVRPADYGGGWGWGTQAGQTRSSRYGRAWGQYLGRYGEAIATVEQYGGETSASLNLAGAVALMQGTAMPARRIHDGFALVSTDGTPDIPVMHQNRVIGRTNAAGYLLVPELNAYQRNDIEIDTLSLPASASIPVSSRTVVPQARSGVLAHFPILQQAAAVLLLVDEAGGPLPVGAHVLHEEGDEVGVVGYDSMTFLSRLSDRNVVVVTYEGGRCFAAFEYVRPDDGSLPTVGPVTCRKEAPE</sequence>
<dbReference type="PANTHER" id="PTHR30451">
    <property type="entry name" value="OUTER MEMBRANE USHER PROTEIN"/>
    <property type="match status" value="1"/>
</dbReference>
<dbReference type="Pfam" id="PF13953">
    <property type="entry name" value="PapC_C"/>
    <property type="match status" value="1"/>
</dbReference>
<dbReference type="Gene3D" id="2.60.40.3110">
    <property type="match status" value="1"/>
</dbReference>
<dbReference type="EMBL" id="CAADIE010000025">
    <property type="protein sequence ID" value="VFR44541.1"/>
    <property type="molecule type" value="Genomic_DNA"/>
</dbReference>
<name>A0A484R5D6_9ZZZZ</name>
<dbReference type="InterPro" id="IPR042186">
    <property type="entry name" value="FimD_plug_dom"/>
</dbReference>
<organism evidence="2">
    <name type="scientific">plant metagenome</name>
    <dbReference type="NCBI Taxonomy" id="1297885"/>
    <lineage>
        <taxon>unclassified sequences</taxon>
        <taxon>metagenomes</taxon>
        <taxon>organismal metagenomes</taxon>
    </lineage>
</organism>
<dbReference type="PANTHER" id="PTHR30451:SF5">
    <property type="entry name" value="SLR0019 PROTEIN"/>
    <property type="match status" value="1"/>
</dbReference>
<evidence type="ECO:0000313" key="2">
    <source>
        <dbReference type="EMBL" id="VFR44541.1"/>
    </source>
</evidence>